<protein>
    <submittedName>
        <fullName evidence="2">BppU family phage baseplate upper protein</fullName>
    </submittedName>
</protein>
<reference evidence="2 3" key="1">
    <citation type="journal article" date="2019" name="Int. J. Syst. Evol. Microbiol.">
        <title>The Global Catalogue of Microorganisms (GCM) 10K type strain sequencing project: providing services to taxonomists for standard genome sequencing and annotation.</title>
        <authorList>
            <consortium name="The Broad Institute Genomics Platform"/>
            <consortium name="The Broad Institute Genome Sequencing Center for Infectious Disease"/>
            <person name="Wu L."/>
            <person name="Ma J."/>
        </authorList>
    </citation>
    <scope>NUCLEOTIDE SEQUENCE [LARGE SCALE GENOMIC DNA]</scope>
    <source>
        <strain evidence="2 3">LMG 29247</strain>
    </source>
</reference>
<sequence length="849" mass="91568">MSTHTRPDYVRNRGDSYLPLEATFRTEPDRPTGDGDPLDLSDALSVRFYLEHPDRDEVIVNDSAEVDDPATGAVSYQLDKHQLSRTGTHAGLFIARFEGEQQWSAPRGGRVIRIEVEDIPDADGEPIDLEKVDVSIGVLEADEVISDSGTFGALSLTGSSGSSDWGFNYDSGSVNVTKNNSTYMSFTDSGVEVPNAPAAEDHIARQADLGSGWSPAEWNEIDVSEHGFPGDESGGDVVQFMLDNPNNKFIFPEGRYSCSQQFNPDSTWSQFAIEGKGDGATFVCDTTDMTNNKAFFVVGQYDTSNIDRAEIKNVNCEIDATNGYNFGFGIFAVNDFLEITNCRLNGERRYYEYGGSKYGIRVNMLNDHSVAFINGLYLGDGDAGNVSTNFDGCIGASVEPPNKGTIFWNGCQVSGWPDNGMYLKDGTGRSLAMGCMTANNGNQNIRLGKGDMAIGGWTAWTVDPSTVDYAGGVCLEIEHGQGSAVIGYRVEADYAATDVMRTRGENEHVKFQDVYIRNNSAQLSIDCSSSSGETTESEPGGEGYATLDNVRIVNDHSGTSAIRSATVRTTRVNTVFRGCSIKTRNPNIGVAPVRVNAGDASFQDCRFHQHADSQASYTAIIGPGDSTATDIGNIQFTRCKFVGTDGPYLYGGDQIPFLEFVGCDFSQISGSLWPAVSPQAEYEAGNITEFSFFRNRPYTEGTNYGSISQKEVRADTAYANEGGGKGFQIVTAGGASRFTRRNNRTTIDNTYGDGFMLRYVDDTGTSSPLIMDPDGTTTISGRLTLGGGLNIEDRLNMLGNSAINAADMQFDPVAEPSAPTEGWKLFVDSADGGLKAKDDTGAVTTIATK</sequence>
<accession>A0ABD5SNC0</accession>
<comment type="caution">
    <text evidence="2">The sequence shown here is derived from an EMBL/GenBank/DDBJ whole genome shotgun (WGS) entry which is preliminary data.</text>
</comment>
<dbReference type="Proteomes" id="UP001596383">
    <property type="component" value="Unassembled WGS sequence"/>
</dbReference>
<dbReference type="RefSeq" id="WP_273739016.1">
    <property type="nucleotide sequence ID" value="NZ_JAQIVI010000210.1"/>
</dbReference>
<dbReference type="InterPro" id="IPR018913">
    <property type="entry name" value="BppU_N"/>
</dbReference>
<gene>
    <name evidence="2" type="ORF">ACFQE6_13810</name>
</gene>
<evidence type="ECO:0000313" key="2">
    <source>
        <dbReference type="EMBL" id="MFC6766025.1"/>
    </source>
</evidence>
<name>A0ABD5SNC0_9EURY</name>
<organism evidence="2 3">
    <name type="scientific">Natrinema soli</name>
    <dbReference type="NCBI Taxonomy" id="1930624"/>
    <lineage>
        <taxon>Archaea</taxon>
        <taxon>Methanobacteriati</taxon>
        <taxon>Methanobacteriota</taxon>
        <taxon>Stenosarchaea group</taxon>
        <taxon>Halobacteria</taxon>
        <taxon>Halobacteriales</taxon>
        <taxon>Natrialbaceae</taxon>
        <taxon>Natrinema</taxon>
    </lineage>
</organism>
<dbReference type="EMBL" id="JBHSWV010000210">
    <property type="protein sequence ID" value="MFC6766025.1"/>
    <property type="molecule type" value="Genomic_DNA"/>
</dbReference>
<proteinExistence type="predicted"/>
<evidence type="ECO:0000313" key="3">
    <source>
        <dbReference type="Proteomes" id="UP001596383"/>
    </source>
</evidence>
<feature type="domain" description="BppU N-terminal" evidence="1">
    <location>
        <begin position="33"/>
        <end position="102"/>
    </location>
</feature>
<keyword evidence="3" id="KW-1185">Reference proteome</keyword>
<evidence type="ECO:0000259" key="1">
    <source>
        <dbReference type="Pfam" id="PF10651"/>
    </source>
</evidence>
<dbReference type="Pfam" id="PF10651">
    <property type="entry name" value="BppU_N"/>
    <property type="match status" value="1"/>
</dbReference>
<dbReference type="AlphaFoldDB" id="A0ABD5SNC0"/>
<dbReference type="PROSITE" id="PS00387">
    <property type="entry name" value="PPASE"/>
    <property type="match status" value="1"/>
</dbReference>